<dbReference type="AlphaFoldDB" id="K1X3Q9"/>
<dbReference type="SUPFAM" id="SSF143011">
    <property type="entry name" value="RelE-like"/>
    <property type="match status" value="1"/>
</dbReference>
<comment type="caution">
    <text evidence="2">The sequence shown here is derived from an EMBL/GenBank/DDBJ whole genome shotgun (WGS) entry which is preliminary data.</text>
</comment>
<keyword evidence="1" id="KW-1277">Toxin-antitoxin system</keyword>
<protein>
    <submittedName>
        <fullName evidence="2">Uncharacterized protein</fullName>
    </submittedName>
</protein>
<name>K1X3Q9_9BACT</name>
<dbReference type="EMBL" id="AMFJ01036181">
    <property type="protein sequence ID" value="EKD24660.1"/>
    <property type="molecule type" value="Genomic_DNA"/>
</dbReference>
<dbReference type="NCBIfam" id="TIGR02385">
    <property type="entry name" value="RelE_StbE"/>
    <property type="match status" value="1"/>
</dbReference>
<dbReference type="InterPro" id="IPR035093">
    <property type="entry name" value="RelE/ParE_toxin_dom_sf"/>
</dbReference>
<accession>K1X3Q9</accession>
<evidence type="ECO:0000256" key="1">
    <source>
        <dbReference type="ARBA" id="ARBA00022649"/>
    </source>
</evidence>
<organism evidence="2">
    <name type="scientific">uncultured bacterium</name>
    <name type="common">gcode 4</name>
    <dbReference type="NCBI Taxonomy" id="1234023"/>
    <lineage>
        <taxon>Bacteria</taxon>
        <taxon>environmental samples</taxon>
    </lineage>
</organism>
<gene>
    <name evidence="2" type="ORF">ACD_80C00174G0010</name>
</gene>
<reference evidence="2" key="1">
    <citation type="journal article" date="2012" name="Science">
        <title>Fermentation, hydrogen, and sulfur metabolism in multiple uncultivated bacterial phyla.</title>
        <authorList>
            <person name="Wrighton K.C."/>
            <person name="Thomas B.C."/>
            <person name="Sharon I."/>
            <person name="Miller C.S."/>
            <person name="Castelle C.J."/>
            <person name="VerBerkmoes N.C."/>
            <person name="Wilkins M.J."/>
            <person name="Hettich R.L."/>
            <person name="Lipton M.S."/>
            <person name="Williams K.H."/>
            <person name="Long P.E."/>
            <person name="Banfield J.F."/>
        </authorList>
    </citation>
    <scope>NUCLEOTIDE SEQUENCE [LARGE SCALE GENOMIC DNA]</scope>
</reference>
<dbReference type="Pfam" id="PF05016">
    <property type="entry name" value="ParE_toxin"/>
    <property type="match status" value="1"/>
</dbReference>
<proteinExistence type="predicted"/>
<sequence length="88" mass="10775">MTWTIQRSNQFKKNYQKLPEYLKEKFKKNFLKVLENRYDQQLKTHKLQWELEGYLSSSINDDYRFISKIDQTNKIISLINIGNHSIYK</sequence>
<dbReference type="InterPro" id="IPR007712">
    <property type="entry name" value="RelE/ParE_toxin"/>
</dbReference>
<evidence type="ECO:0000313" key="2">
    <source>
        <dbReference type="EMBL" id="EKD24660.1"/>
    </source>
</evidence>
<dbReference type="Gene3D" id="3.30.2310.20">
    <property type="entry name" value="RelE-like"/>
    <property type="match status" value="1"/>
</dbReference>